<dbReference type="AlphaFoldDB" id="A0A1N7LSF7"/>
<proteinExistence type="predicted"/>
<evidence type="ECO:0008006" key="3">
    <source>
        <dbReference type="Google" id="ProtNLM"/>
    </source>
</evidence>
<dbReference type="RefSeq" id="WP_076499657.1">
    <property type="nucleotide sequence ID" value="NZ_FTOP01000004.1"/>
</dbReference>
<accession>A0A1N7LSF7</accession>
<organism evidence="1 2">
    <name type="scientific">Belliella pelovolcani</name>
    <dbReference type="NCBI Taxonomy" id="529505"/>
    <lineage>
        <taxon>Bacteria</taxon>
        <taxon>Pseudomonadati</taxon>
        <taxon>Bacteroidota</taxon>
        <taxon>Cytophagia</taxon>
        <taxon>Cytophagales</taxon>
        <taxon>Cyclobacteriaceae</taxon>
        <taxon>Belliella</taxon>
    </lineage>
</organism>
<evidence type="ECO:0000313" key="2">
    <source>
        <dbReference type="Proteomes" id="UP000186026"/>
    </source>
</evidence>
<dbReference type="EMBL" id="FTOP01000004">
    <property type="protein sequence ID" value="SIS76785.1"/>
    <property type="molecule type" value="Genomic_DNA"/>
</dbReference>
<keyword evidence="2" id="KW-1185">Reference proteome</keyword>
<evidence type="ECO:0000313" key="1">
    <source>
        <dbReference type="EMBL" id="SIS76785.1"/>
    </source>
</evidence>
<dbReference type="STRING" id="529505.SAMN05421761_10482"/>
<dbReference type="InterPro" id="IPR029058">
    <property type="entry name" value="AB_hydrolase_fold"/>
</dbReference>
<dbReference type="OrthoDB" id="1095982at2"/>
<protein>
    <recommendedName>
        <fullName evidence="3">Alpha/beta hydrolase</fullName>
    </recommendedName>
</protein>
<dbReference type="Proteomes" id="UP000186026">
    <property type="component" value="Unassembled WGS sequence"/>
</dbReference>
<dbReference type="Gene3D" id="3.40.50.1820">
    <property type="entry name" value="alpha/beta hydrolase"/>
    <property type="match status" value="1"/>
</dbReference>
<name>A0A1N7LSF7_9BACT</name>
<sequence>MLKIKLTLLSCFFLINVFGQKIEVVFLDQSDSTRNNYTIIYPDNKPITGLIFIIPGFGQSAERTLEQTDLPIKTAQKGLLTIIPTFHDGVQSFGVDNLSQESLNNIIQDVTNKHKLSGLPFYIGGFSIGGSCAIKYAQDAIVKPVAVFAVDPPLDFERFYNSSKRDIRLSLDKEPSQENVYMVQRIEKEFNGTPETSISHFYDISPYSFSDHNQTAVKKFGNIPLRIYTEPDVDWWLKERNFDFSNINGPDCSAMINELNRLGNNRAELIVTNNKGYRKPYNNRHPHSWSIVDNDDLLIWLVEQKEASR</sequence>
<gene>
    <name evidence="1" type="ORF">SAMN05421761_10482</name>
</gene>
<reference evidence="2" key="1">
    <citation type="submission" date="2017-01" db="EMBL/GenBank/DDBJ databases">
        <authorList>
            <person name="Varghese N."/>
            <person name="Submissions S."/>
        </authorList>
    </citation>
    <scope>NUCLEOTIDE SEQUENCE [LARGE SCALE GENOMIC DNA]</scope>
    <source>
        <strain evidence="2">DSM 46698</strain>
    </source>
</reference>
<dbReference type="SUPFAM" id="SSF53474">
    <property type="entry name" value="alpha/beta-Hydrolases"/>
    <property type="match status" value="1"/>
</dbReference>